<dbReference type="RefSeq" id="XP_033574134.1">
    <property type="nucleotide sequence ID" value="XM_033720472.1"/>
</dbReference>
<sequence length="225" mass="24999">MPSFVNSRTYSWPPSPTHLSLSSLADASPKPTGLPDIDDDPFSHFLTPVNEEDDPYDALSLSAGIISAPEPTASKTTKFKSSVAQKWARYVARHHADLHELYHPTPEEGPGNDDDDEGFILDLDDARLVDTPRARDLLSTPAITLSQPTRGRAQELLVPGGRRSRRGRASRTLSGHRHSWREPSPELFTVAEVEEAESPVRERKRRTATDDGDRTGTRRSERAKL</sequence>
<proteinExistence type="predicted"/>
<dbReference type="OrthoDB" id="3439027at2759"/>
<organism evidence="2">
    <name type="scientific">Mytilinidion resinicola</name>
    <dbReference type="NCBI Taxonomy" id="574789"/>
    <lineage>
        <taxon>Eukaryota</taxon>
        <taxon>Fungi</taxon>
        <taxon>Dikarya</taxon>
        <taxon>Ascomycota</taxon>
        <taxon>Pezizomycotina</taxon>
        <taxon>Dothideomycetes</taxon>
        <taxon>Pleosporomycetidae</taxon>
        <taxon>Mytilinidiales</taxon>
        <taxon>Mytilinidiaceae</taxon>
        <taxon>Mytilinidion</taxon>
    </lineage>
</organism>
<evidence type="ECO:0000256" key="1">
    <source>
        <dbReference type="SAM" id="MobiDB-lite"/>
    </source>
</evidence>
<accession>A0A6A6YEL4</accession>
<gene>
    <name evidence="2 4" type="ORF">BDZ99DRAFT_465102</name>
</gene>
<dbReference type="Proteomes" id="UP000504636">
    <property type="component" value="Unplaced"/>
</dbReference>
<dbReference type="GeneID" id="54461365"/>
<feature type="region of interest" description="Disordered" evidence="1">
    <location>
        <begin position="1"/>
        <end position="49"/>
    </location>
</feature>
<reference evidence="4" key="2">
    <citation type="submission" date="2020-04" db="EMBL/GenBank/DDBJ databases">
        <authorList>
            <consortium name="NCBI Genome Project"/>
        </authorList>
    </citation>
    <scope>NUCLEOTIDE SEQUENCE</scope>
    <source>
        <strain evidence="4">CBS 304.34</strain>
    </source>
</reference>
<reference evidence="4" key="3">
    <citation type="submission" date="2025-04" db="UniProtKB">
        <authorList>
            <consortium name="RefSeq"/>
        </authorList>
    </citation>
    <scope>IDENTIFICATION</scope>
    <source>
        <strain evidence="4">CBS 304.34</strain>
    </source>
</reference>
<keyword evidence="3" id="KW-1185">Reference proteome</keyword>
<evidence type="ECO:0000313" key="4">
    <source>
        <dbReference type="RefSeq" id="XP_033574134.1"/>
    </source>
</evidence>
<feature type="compositionally biased region" description="Basic and acidic residues" evidence="1">
    <location>
        <begin position="207"/>
        <end position="225"/>
    </location>
</feature>
<feature type="compositionally biased region" description="Polar residues" evidence="1">
    <location>
        <begin position="1"/>
        <end position="10"/>
    </location>
</feature>
<feature type="region of interest" description="Disordered" evidence="1">
    <location>
        <begin position="148"/>
        <end position="225"/>
    </location>
</feature>
<feature type="compositionally biased region" description="Acidic residues" evidence="1">
    <location>
        <begin position="110"/>
        <end position="119"/>
    </location>
</feature>
<reference evidence="2 4" key="1">
    <citation type="journal article" date="2020" name="Stud. Mycol.">
        <title>101 Dothideomycetes genomes: a test case for predicting lifestyles and emergence of pathogens.</title>
        <authorList>
            <person name="Haridas S."/>
            <person name="Albert R."/>
            <person name="Binder M."/>
            <person name="Bloem J."/>
            <person name="Labutti K."/>
            <person name="Salamov A."/>
            <person name="Andreopoulos B."/>
            <person name="Baker S."/>
            <person name="Barry K."/>
            <person name="Bills G."/>
            <person name="Bluhm B."/>
            <person name="Cannon C."/>
            <person name="Castanera R."/>
            <person name="Culley D."/>
            <person name="Daum C."/>
            <person name="Ezra D."/>
            <person name="Gonzalez J."/>
            <person name="Henrissat B."/>
            <person name="Kuo A."/>
            <person name="Liang C."/>
            <person name="Lipzen A."/>
            <person name="Lutzoni F."/>
            <person name="Magnuson J."/>
            <person name="Mondo S."/>
            <person name="Nolan M."/>
            <person name="Ohm R."/>
            <person name="Pangilinan J."/>
            <person name="Park H.-J."/>
            <person name="Ramirez L."/>
            <person name="Alfaro M."/>
            <person name="Sun H."/>
            <person name="Tritt A."/>
            <person name="Yoshinaga Y."/>
            <person name="Zwiers L.-H."/>
            <person name="Turgeon B."/>
            <person name="Goodwin S."/>
            <person name="Spatafora J."/>
            <person name="Crous P."/>
            <person name="Grigoriev I."/>
        </authorList>
    </citation>
    <scope>NUCLEOTIDE SEQUENCE</scope>
    <source>
        <strain evidence="2 4">CBS 304.34</strain>
    </source>
</reference>
<name>A0A6A6YEL4_9PEZI</name>
<feature type="compositionally biased region" description="Basic residues" evidence="1">
    <location>
        <begin position="162"/>
        <end position="179"/>
    </location>
</feature>
<evidence type="ECO:0000313" key="3">
    <source>
        <dbReference type="Proteomes" id="UP000504636"/>
    </source>
</evidence>
<dbReference type="EMBL" id="MU003705">
    <property type="protein sequence ID" value="KAF2807170.1"/>
    <property type="molecule type" value="Genomic_DNA"/>
</dbReference>
<dbReference type="AlphaFoldDB" id="A0A6A6YEL4"/>
<feature type="region of interest" description="Disordered" evidence="1">
    <location>
        <begin position="99"/>
        <end position="119"/>
    </location>
</feature>
<evidence type="ECO:0000313" key="2">
    <source>
        <dbReference type="EMBL" id="KAF2807170.1"/>
    </source>
</evidence>
<protein>
    <submittedName>
        <fullName evidence="2 4">Uncharacterized protein</fullName>
    </submittedName>
</protein>